<dbReference type="EMBL" id="WKKF01000012">
    <property type="protein sequence ID" value="MRX56440.1"/>
    <property type="molecule type" value="Genomic_DNA"/>
</dbReference>
<evidence type="ECO:0000256" key="2">
    <source>
        <dbReference type="ARBA" id="ARBA00023239"/>
    </source>
</evidence>
<dbReference type="Gene3D" id="3.40.50.10490">
    <property type="entry name" value="Glucose-6-phosphate isomerase like protein, domain 1"/>
    <property type="match status" value="1"/>
</dbReference>
<feature type="active site" evidence="12">
    <location>
        <position position="113"/>
    </location>
</feature>
<dbReference type="NCBIfam" id="NF003915">
    <property type="entry name" value="PRK05441.1"/>
    <property type="match status" value="1"/>
</dbReference>
<dbReference type="UniPathway" id="UPA00342"/>
<evidence type="ECO:0000256" key="1">
    <source>
        <dbReference type="ARBA" id="ARBA00011738"/>
    </source>
</evidence>
<evidence type="ECO:0000256" key="8">
    <source>
        <dbReference type="ARBA" id="ARBA00067056"/>
    </source>
</evidence>
<comment type="subunit">
    <text evidence="1 12">Homodimer.</text>
</comment>
<dbReference type="NCBIfam" id="NF009222">
    <property type="entry name" value="PRK12570.1"/>
    <property type="match status" value="1"/>
</dbReference>
<dbReference type="HAMAP" id="MF_00068">
    <property type="entry name" value="MurQ"/>
    <property type="match status" value="1"/>
</dbReference>
<dbReference type="Proteomes" id="UP000441585">
    <property type="component" value="Unassembled WGS sequence"/>
</dbReference>
<dbReference type="GO" id="GO:0016803">
    <property type="term" value="F:ether hydrolase activity"/>
    <property type="evidence" value="ECO:0007669"/>
    <property type="project" value="TreeGrafter"/>
</dbReference>
<dbReference type="GO" id="GO:0097173">
    <property type="term" value="P:N-acetylmuramic acid catabolic process"/>
    <property type="evidence" value="ECO:0007669"/>
    <property type="project" value="UniProtKB-UniPathway"/>
</dbReference>
<evidence type="ECO:0000256" key="3">
    <source>
        <dbReference type="ARBA" id="ARBA00023277"/>
    </source>
</evidence>
<comment type="pathway">
    <text evidence="12">Amino-sugar metabolism; N-acetylmuramate degradation.</text>
</comment>
<evidence type="ECO:0000256" key="9">
    <source>
        <dbReference type="ARBA" id="ARBA00070061"/>
    </source>
</evidence>
<dbReference type="InterPro" id="IPR005488">
    <property type="entry name" value="Etherase_MurQ"/>
</dbReference>
<comment type="function">
    <text evidence="12">Specifically catalyzes the cleavage of the D-lactyl ether substituent of MurNAc 6-phosphate, producing GlcNAc 6-phosphate and D-lactate.</text>
</comment>
<dbReference type="EC" id="4.2.1.126" evidence="8 12"/>
<dbReference type="FunFam" id="1.10.8.1080:FF:000001">
    <property type="entry name" value="N-acetylmuramic acid 6-phosphate etherase"/>
    <property type="match status" value="1"/>
</dbReference>
<keyword evidence="15" id="KW-1185">Reference proteome</keyword>
<evidence type="ECO:0000256" key="12">
    <source>
        <dbReference type="HAMAP-Rule" id="MF_00068"/>
    </source>
</evidence>
<evidence type="ECO:0000256" key="4">
    <source>
        <dbReference type="ARBA" id="ARBA00051747"/>
    </source>
</evidence>
<dbReference type="InterPro" id="IPR001347">
    <property type="entry name" value="SIS_dom"/>
</dbReference>
<dbReference type="PANTHER" id="PTHR10088:SF4">
    <property type="entry name" value="GLUCOKINASE REGULATORY PROTEIN"/>
    <property type="match status" value="1"/>
</dbReference>
<evidence type="ECO:0000256" key="10">
    <source>
        <dbReference type="ARBA" id="ARBA00077905"/>
    </source>
</evidence>
<dbReference type="PROSITE" id="PS51464">
    <property type="entry name" value="SIS"/>
    <property type="match status" value="1"/>
</dbReference>
<evidence type="ECO:0000256" key="11">
    <source>
        <dbReference type="ARBA" id="ARBA00084049"/>
    </source>
</evidence>
<evidence type="ECO:0000256" key="5">
    <source>
        <dbReference type="ARBA" id="ARBA00060595"/>
    </source>
</evidence>
<dbReference type="NCBIfam" id="TIGR00274">
    <property type="entry name" value="N-acetylmuramic acid 6-phosphate etherase"/>
    <property type="match status" value="1"/>
</dbReference>
<dbReference type="GO" id="GO:0046348">
    <property type="term" value="P:amino sugar catabolic process"/>
    <property type="evidence" value="ECO:0007669"/>
    <property type="project" value="InterPro"/>
</dbReference>
<dbReference type="AlphaFoldDB" id="A0A6I2MDR6"/>
<feature type="domain" description="SIS" evidence="13">
    <location>
        <begin position="54"/>
        <end position="217"/>
    </location>
</feature>
<dbReference type="Pfam" id="PF22645">
    <property type="entry name" value="GKRP_SIS_N"/>
    <property type="match status" value="1"/>
</dbReference>
<comment type="similarity">
    <text evidence="7 12">Belongs to the GCKR-like family. MurNAc-6-P etherase subfamily.</text>
</comment>
<dbReference type="InterPro" id="IPR040190">
    <property type="entry name" value="MURQ/GCKR"/>
</dbReference>
<comment type="pathway">
    <text evidence="6">Cell wall biogenesis.</text>
</comment>
<name>A0A6I2MDR6_9BACI</name>
<dbReference type="CDD" id="cd05007">
    <property type="entry name" value="SIS_Etherase"/>
    <property type="match status" value="1"/>
</dbReference>
<dbReference type="GO" id="GO:0097367">
    <property type="term" value="F:carbohydrate derivative binding"/>
    <property type="evidence" value="ECO:0007669"/>
    <property type="project" value="InterPro"/>
</dbReference>
<dbReference type="FunFam" id="3.40.50.10490:FF:000014">
    <property type="entry name" value="N-acetylmuramic acid 6-phosphate etherase"/>
    <property type="match status" value="1"/>
</dbReference>
<organism evidence="14 15">
    <name type="scientific">Metabacillus idriensis</name>
    <dbReference type="NCBI Taxonomy" id="324768"/>
    <lineage>
        <taxon>Bacteria</taxon>
        <taxon>Bacillati</taxon>
        <taxon>Bacillota</taxon>
        <taxon>Bacilli</taxon>
        <taxon>Bacillales</taxon>
        <taxon>Bacillaceae</taxon>
        <taxon>Metabacillus</taxon>
    </lineage>
</organism>
<comment type="caution">
    <text evidence="14">The sequence shown here is derived from an EMBL/GenBank/DDBJ whole genome shotgun (WGS) entry which is preliminary data.</text>
</comment>
<feature type="active site" description="Proton donor" evidence="12">
    <location>
        <position position="82"/>
    </location>
</feature>
<dbReference type="InterPro" id="IPR046348">
    <property type="entry name" value="SIS_dom_sf"/>
</dbReference>
<comment type="pathway">
    <text evidence="5">Amino-sugar metabolism; 1,6-anhydro-N-acetylmuramate degradation.</text>
</comment>
<keyword evidence="3 12" id="KW-0119">Carbohydrate metabolism</keyword>
<evidence type="ECO:0000259" key="13">
    <source>
        <dbReference type="PROSITE" id="PS51464"/>
    </source>
</evidence>
<comment type="catalytic activity">
    <reaction evidence="4 12">
        <text>N-acetyl-D-muramate 6-phosphate + H2O = N-acetyl-D-glucosamine 6-phosphate + (R)-lactate</text>
        <dbReference type="Rhea" id="RHEA:26410"/>
        <dbReference type="ChEBI" id="CHEBI:15377"/>
        <dbReference type="ChEBI" id="CHEBI:16004"/>
        <dbReference type="ChEBI" id="CHEBI:57513"/>
        <dbReference type="ChEBI" id="CHEBI:58722"/>
        <dbReference type="EC" id="4.2.1.126"/>
    </reaction>
</comment>
<sequence>MLEHLTTETRNEKTMNLDEMSTIELLTVMNEEDEKVARAVKAELPSIAKAVDAIIHAKKQGGRLIYMGAGTSGRIGLLDAVECPPTFGTDPGEVIGLIAGGEKAFIKAVEGAEDSKELGVGDLKEIQLTSSDIVVGIAASGRTPYVIGGLEYSNSIGAKTVAVCCNKSSEVGKTAEIAIEVVNGPEVLTGSTRLKAGTSQKLVCNMLSTASMVGIGKVYGNLMVDVQQTNQKLEERAKRIVMEATSCSYETAEEYLVIAKDNSKLAILMILTNLTYEDALDKLNVSQGFIREAIK</sequence>
<keyword evidence="2 12" id="KW-0456">Lyase</keyword>
<accession>A0A6I2MDR6</accession>
<evidence type="ECO:0000313" key="14">
    <source>
        <dbReference type="EMBL" id="MRX56440.1"/>
    </source>
</evidence>
<protein>
    <recommendedName>
        <fullName evidence="9 12">N-acetylmuramic acid 6-phosphate etherase</fullName>
        <shortName evidence="12">MurNAc-6-P etherase</shortName>
        <ecNumber evidence="8 12">4.2.1.126</ecNumber>
    </recommendedName>
    <alternativeName>
        <fullName evidence="11 12">N-acetylmuramic acid 6-phosphate hydrolase</fullName>
    </alternativeName>
    <alternativeName>
        <fullName evidence="10 12">N-acetylmuramic acid 6-phosphate lyase</fullName>
    </alternativeName>
</protein>
<dbReference type="PROSITE" id="PS01272">
    <property type="entry name" value="GCKR"/>
    <property type="match status" value="1"/>
</dbReference>
<dbReference type="InterPro" id="IPR005486">
    <property type="entry name" value="Glucokinase_regulatory_CS"/>
</dbReference>
<dbReference type="RefSeq" id="WP_154319475.1">
    <property type="nucleotide sequence ID" value="NZ_CAJFZX010000001.1"/>
</dbReference>
<dbReference type="GO" id="GO:0009254">
    <property type="term" value="P:peptidoglycan turnover"/>
    <property type="evidence" value="ECO:0007669"/>
    <property type="project" value="TreeGrafter"/>
</dbReference>
<gene>
    <name evidence="12 14" type="primary">murQ</name>
    <name evidence="14" type="ORF">GJU41_20990</name>
</gene>
<dbReference type="PANTHER" id="PTHR10088">
    <property type="entry name" value="GLUCOKINASE REGULATORY PROTEIN"/>
    <property type="match status" value="1"/>
</dbReference>
<dbReference type="Gene3D" id="1.10.8.1080">
    <property type="match status" value="1"/>
</dbReference>
<comment type="miscellaneous">
    <text evidence="12">A lyase-type mechanism (elimination/hydration) is suggested for the cleavage of the lactyl ether bond of MurNAc 6-phosphate, with the formation of an alpha,beta-unsaturated aldehyde intermediate with (E)-stereochemistry, followed by the syn addition of water to give product.</text>
</comment>
<dbReference type="GO" id="GO:0016835">
    <property type="term" value="F:carbon-oxygen lyase activity"/>
    <property type="evidence" value="ECO:0007669"/>
    <property type="project" value="UniProtKB-UniRule"/>
</dbReference>
<evidence type="ECO:0000256" key="6">
    <source>
        <dbReference type="ARBA" id="ARBA00060672"/>
    </source>
</evidence>
<reference evidence="14 15" key="1">
    <citation type="submission" date="2019-11" db="EMBL/GenBank/DDBJ databases">
        <title>Bacillus idriensis genome.</title>
        <authorList>
            <person name="Konopka E.N."/>
            <person name="Newman J.D."/>
        </authorList>
    </citation>
    <scope>NUCLEOTIDE SEQUENCE [LARGE SCALE GENOMIC DNA]</scope>
    <source>
        <strain evidence="14 15">DSM 19097</strain>
    </source>
</reference>
<evidence type="ECO:0000256" key="7">
    <source>
        <dbReference type="ARBA" id="ARBA00061234"/>
    </source>
</evidence>
<dbReference type="SUPFAM" id="SSF53697">
    <property type="entry name" value="SIS domain"/>
    <property type="match status" value="1"/>
</dbReference>
<evidence type="ECO:0000313" key="15">
    <source>
        <dbReference type="Proteomes" id="UP000441585"/>
    </source>
</evidence>
<proteinExistence type="inferred from homology"/>